<gene>
    <name evidence="1" type="ORF">HLB23_38430</name>
</gene>
<sequence length="219" mass="23417">MSVLVEDVGADLGCADLMITQRCEVYRRRFGLEVFFDPAGGYIAAVTGCGTAAVVAPRVLAAAACRSLGSVPVFAVGGDRWVLLTEGVADLSEARQLSWSVFQLPIVAVFAPIPVALPTPCVGLRSWLRTPDGPVRPPIDSVVAALETAFRSRASQPARQATEPRSANMFVPADGTLAEYVCRAEPLGMIAYRARQLCELHDGHSEECRVLAAAQLHLR</sequence>
<dbReference type="Proteomes" id="UP000586827">
    <property type="component" value="Unassembled WGS sequence"/>
</dbReference>
<comment type="caution">
    <text evidence="1">The sequence shown here is derived from an EMBL/GenBank/DDBJ whole genome shotgun (WGS) entry which is preliminary data.</text>
</comment>
<evidence type="ECO:0000313" key="1">
    <source>
        <dbReference type="EMBL" id="NNH75664.1"/>
    </source>
</evidence>
<accession>A0A849CAL4</accession>
<dbReference type="RefSeq" id="WP_170264391.1">
    <property type="nucleotide sequence ID" value="NZ_JABELX010000025.1"/>
</dbReference>
<name>A0A849CAL4_9NOCA</name>
<proteinExistence type="predicted"/>
<reference evidence="1 2" key="1">
    <citation type="submission" date="2020-05" db="EMBL/GenBank/DDBJ databases">
        <title>MicrobeNet Type strains.</title>
        <authorList>
            <person name="Nicholson A.C."/>
        </authorList>
    </citation>
    <scope>NUCLEOTIDE SEQUENCE [LARGE SCALE GENOMIC DNA]</scope>
    <source>
        <strain evidence="1 2">JCM 3224</strain>
    </source>
</reference>
<protein>
    <submittedName>
        <fullName evidence="1">Uncharacterized protein</fullName>
    </submittedName>
</protein>
<dbReference type="AlphaFoldDB" id="A0A849CAL4"/>
<organism evidence="1 2">
    <name type="scientific">Nocardia uniformis</name>
    <dbReference type="NCBI Taxonomy" id="53432"/>
    <lineage>
        <taxon>Bacteria</taxon>
        <taxon>Bacillati</taxon>
        <taxon>Actinomycetota</taxon>
        <taxon>Actinomycetes</taxon>
        <taxon>Mycobacteriales</taxon>
        <taxon>Nocardiaceae</taxon>
        <taxon>Nocardia</taxon>
    </lineage>
</organism>
<evidence type="ECO:0000313" key="2">
    <source>
        <dbReference type="Proteomes" id="UP000586827"/>
    </source>
</evidence>
<dbReference type="EMBL" id="JABELX010000025">
    <property type="protein sequence ID" value="NNH75664.1"/>
    <property type="molecule type" value="Genomic_DNA"/>
</dbReference>
<keyword evidence="2" id="KW-1185">Reference proteome</keyword>